<keyword evidence="2" id="KW-0489">Methyltransferase</keyword>
<feature type="transmembrane region" description="Helical" evidence="1">
    <location>
        <begin position="155"/>
        <end position="176"/>
    </location>
</feature>
<organism evidence="2 3">
    <name type="scientific">Acidianus brierleyi</name>
    <dbReference type="NCBI Taxonomy" id="41673"/>
    <lineage>
        <taxon>Archaea</taxon>
        <taxon>Thermoproteota</taxon>
        <taxon>Thermoprotei</taxon>
        <taxon>Sulfolobales</taxon>
        <taxon>Sulfolobaceae</taxon>
        <taxon>Acidianus</taxon>
    </lineage>
</organism>
<name>A0A2U9ICT0_9CREN</name>
<dbReference type="EMBL" id="CP029289">
    <property type="protein sequence ID" value="AWR93817.1"/>
    <property type="molecule type" value="Genomic_DNA"/>
</dbReference>
<keyword evidence="3" id="KW-1185">Reference proteome</keyword>
<dbReference type="InterPro" id="IPR029063">
    <property type="entry name" value="SAM-dependent_MTases_sf"/>
</dbReference>
<dbReference type="PANTHER" id="PTHR43591">
    <property type="entry name" value="METHYLTRANSFERASE"/>
    <property type="match status" value="1"/>
</dbReference>
<keyword evidence="2" id="KW-0808">Transferase</keyword>
<dbReference type="GO" id="GO:0032259">
    <property type="term" value="P:methylation"/>
    <property type="evidence" value="ECO:0007669"/>
    <property type="project" value="UniProtKB-KW"/>
</dbReference>
<sequence length="223" mass="25719">MKENKWKKIIEAYDIIAPVYERGNKFVTLGNIEKWRKVTIKMLLQDCKNMHKVLDAGSGPGNMTKTLLKYKNAKVVLLDQSEIMIKEAKLPVDKVIGTFEYMPFRDNSFDTVIMGFSFHASTNMRMTVEELKRISRCVGIVSIGKPKNIIKRSLLYIYMKYFVPFLSFLSTGAKYYKGYSRIFDIYTSVPNNNDVEKIISSEFKVKRFKEVGLGSVYIIIGTK</sequence>
<dbReference type="GeneID" id="36831190"/>
<evidence type="ECO:0000256" key="1">
    <source>
        <dbReference type="SAM" id="Phobius"/>
    </source>
</evidence>
<protein>
    <submittedName>
        <fullName evidence="2">Methyltransferase type 11</fullName>
    </submittedName>
</protein>
<evidence type="ECO:0000313" key="3">
    <source>
        <dbReference type="Proteomes" id="UP000248044"/>
    </source>
</evidence>
<dbReference type="SUPFAM" id="SSF53335">
    <property type="entry name" value="S-adenosyl-L-methionine-dependent methyltransferases"/>
    <property type="match status" value="1"/>
</dbReference>
<dbReference type="RefSeq" id="WP_110269701.1">
    <property type="nucleotide sequence ID" value="NZ_CP029289.2"/>
</dbReference>
<dbReference type="CDD" id="cd02440">
    <property type="entry name" value="AdoMet_MTases"/>
    <property type="match status" value="1"/>
</dbReference>
<dbReference type="AlphaFoldDB" id="A0A2U9ICT0"/>
<dbReference type="PANTHER" id="PTHR43591:SF24">
    <property type="entry name" value="2-METHOXY-6-POLYPRENYL-1,4-BENZOQUINOL METHYLASE, MITOCHONDRIAL"/>
    <property type="match status" value="1"/>
</dbReference>
<keyword evidence="1" id="KW-0812">Transmembrane</keyword>
<dbReference type="Proteomes" id="UP000248044">
    <property type="component" value="Chromosome"/>
</dbReference>
<reference evidence="2 3" key="1">
    <citation type="submission" date="2018-05" db="EMBL/GenBank/DDBJ databases">
        <title>Complete Genome Sequences of Extremely Thermoacidophilic, Metal-Mobilizing Type-Strain Members of the Archaeal Family Sulfolobaceae: Acidianus brierleyi DSM-1651T, Acidianus sulfidivorans DSM-18786T, Metallosphaera hakonensis DSM-7519T, and Metallosphaera prunae DSM-10039T.</title>
        <authorList>
            <person name="Counts J.A."/>
            <person name="Kelly R.M."/>
        </authorList>
    </citation>
    <scope>NUCLEOTIDE SEQUENCE [LARGE SCALE GENOMIC DNA]</scope>
    <source>
        <strain evidence="2 3">DSM 1651</strain>
    </source>
</reference>
<dbReference type="Gene3D" id="3.40.50.150">
    <property type="entry name" value="Vaccinia Virus protein VP39"/>
    <property type="match status" value="1"/>
</dbReference>
<dbReference type="Pfam" id="PF01209">
    <property type="entry name" value="Ubie_methyltran"/>
    <property type="match status" value="1"/>
</dbReference>
<keyword evidence="1" id="KW-0472">Membrane</keyword>
<dbReference type="NCBIfam" id="NF004452">
    <property type="entry name" value="PRK05785.1"/>
    <property type="match status" value="1"/>
</dbReference>
<proteinExistence type="predicted"/>
<gene>
    <name evidence="2" type="ORF">DFR85_03500</name>
</gene>
<accession>A0A2U9ICT0</accession>
<dbReference type="KEGG" id="abri:DFR85_03500"/>
<evidence type="ECO:0000313" key="2">
    <source>
        <dbReference type="EMBL" id="AWR93817.1"/>
    </source>
</evidence>
<dbReference type="OrthoDB" id="30774at2157"/>
<keyword evidence="1" id="KW-1133">Transmembrane helix</keyword>
<dbReference type="GO" id="GO:0008168">
    <property type="term" value="F:methyltransferase activity"/>
    <property type="evidence" value="ECO:0007669"/>
    <property type="project" value="UniProtKB-KW"/>
</dbReference>